<feature type="chain" id="PRO_5047065561" evidence="2">
    <location>
        <begin position="30"/>
        <end position="190"/>
    </location>
</feature>
<keyword evidence="4" id="KW-1185">Reference proteome</keyword>
<dbReference type="RefSeq" id="WP_367778679.1">
    <property type="nucleotide sequence ID" value="NZ_JBFMIA010000003.1"/>
</dbReference>
<feature type="signal peptide" evidence="2">
    <location>
        <begin position="1"/>
        <end position="29"/>
    </location>
</feature>
<feature type="region of interest" description="Disordered" evidence="1">
    <location>
        <begin position="25"/>
        <end position="79"/>
    </location>
</feature>
<evidence type="ECO:0000256" key="1">
    <source>
        <dbReference type="SAM" id="MobiDB-lite"/>
    </source>
</evidence>
<name>A0ABV3Q276_9BACL</name>
<evidence type="ECO:0000256" key="2">
    <source>
        <dbReference type="SAM" id="SignalP"/>
    </source>
</evidence>
<dbReference type="Proteomes" id="UP001556040">
    <property type="component" value="Unassembled WGS sequence"/>
</dbReference>
<protein>
    <submittedName>
        <fullName evidence="3">Uncharacterized protein</fullName>
    </submittedName>
</protein>
<sequence length="190" mass="21888">MRKSKGILVSFLSIAVLLLPSLIPNSAGAAEPGKQNISTKDFRVENGEMKKSNREDFGRPFKEGKQKHQKDKNGTKGEKLMEIVNEFAPELSDEWEVAIEERKEVMEQLQANREEKKDEYQSLSEEERAQKKTEGRKNHSEKIEEKKEMYNQLKAAIEDEDHEAIKDILEQMLASFKEHTENVKNELSAP</sequence>
<feature type="compositionally biased region" description="Basic and acidic residues" evidence="1">
    <location>
        <begin position="40"/>
        <end position="79"/>
    </location>
</feature>
<evidence type="ECO:0000313" key="3">
    <source>
        <dbReference type="EMBL" id="MEW9501193.1"/>
    </source>
</evidence>
<feature type="region of interest" description="Disordered" evidence="1">
    <location>
        <begin position="110"/>
        <end position="145"/>
    </location>
</feature>
<accession>A0ABV3Q276</accession>
<dbReference type="EMBL" id="JBFMIA010000003">
    <property type="protein sequence ID" value="MEW9501193.1"/>
    <property type="molecule type" value="Genomic_DNA"/>
</dbReference>
<evidence type="ECO:0000313" key="4">
    <source>
        <dbReference type="Proteomes" id="UP001556040"/>
    </source>
</evidence>
<reference evidence="3 4" key="1">
    <citation type="journal article" date="1979" name="Int. J. Syst. Evol. Microbiol.">
        <title>Bacillus globisporus subsp. marinus subsp. nov.</title>
        <authorList>
            <person name="Liu H."/>
        </authorList>
    </citation>
    <scope>NUCLEOTIDE SEQUENCE [LARGE SCALE GENOMIC DNA]</scope>
    <source>
        <strain evidence="3 4">DSM 1297</strain>
    </source>
</reference>
<keyword evidence="2" id="KW-0732">Signal</keyword>
<organism evidence="3 4">
    <name type="scientific">Jeotgalibacillus marinus</name>
    <dbReference type="NCBI Taxonomy" id="86667"/>
    <lineage>
        <taxon>Bacteria</taxon>
        <taxon>Bacillati</taxon>
        <taxon>Bacillota</taxon>
        <taxon>Bacilli</taxon>
        <taxon>Bacillales</taxon>
        <taxon>Caryophanaceae</taxon>
        <taxon>Jeotgalibacillus</taxon>
    </lineage>
</organism>
<gene>
    <name evidence="3" type="ORF">AB1471_05180</name>
</gene>
<comment type="caution">
    <text evidence="3">The sequence shown here is derived from an EMBL/GenBank/DDBJ whole genome shotgun (WGS) entry which is preliminary data.</text>
</comment>
<proteinExistence type="predicted"/>